<reference evidence="2 3" key="1">
    <citation type="journal article" date="2016" name="Proc. Natl. Acad. Sci. U.S.A.">
        <title>Lipid metabolic changes in an early divergent fungus govern the establishment of a mutualistic symbiosis with endobacteria.</title>
        <authorList>
            <person name="Lastovetsky O.A."/>
            <person name="Gaspar M.L."/>
            <person name="Mondo S.J."/>
            <person name="LaButti K.M."/>
            <person name="Sandor L."/>
            <person name="Grigoriev I.V."/>
            <person name="Henry S.A."/>
            <person name="Pawlowska T.E."/>
        </authorList>
    </citation>
    <scope>NUCLEOTIDE SEQUENCE [LARGE SCALE GENOMIC DNA]</scope>
    <source>
        <strain evidence="2 3">ATCC 11559</strain>
    </source>
</reference>
<dbReference type="OMA" id="ICHRIET"/>
<dbReference type="Proteomes" id="UP000242381">
    <property type="component" value="Unassembled WGS sequence"/>
</dbReference>
<dbReference type="VEuPathDB" id="FungiDB:BCV72DRAFT_223050"/>
<dbReference type="Gene3D" id="1.20.1280.50">
    <property type="match status" value="1"/>
</dbReference>
<accession>A0A0A1NMR0</accession>
<evidence type="ECO:0000313" key="3">
    <source>
        <dbReference type="Proteomes" id="UP000242381"/>
    </source>
</evidence>
<evidence type="ECO:0000313" key="2">
    <source>
        <dbReference type="EMBL" id="ORE14980.1"/>
    </source>
</evidence>
<organism evidence="2 3">
    <name type="scientific">Rhizopus microsporus</name>
    <dbReference type="NCBI Taxonomy" id="58291"/>
    <lineage>
        <taxon>Eukaryota</taxon>
        <taxon>Fungi</taxon>
        <taxon>Fungi incertae sedis</taxon>
        <taxon>Mucoromycota</taxon>
        <taxon>Mucoromycotina</taxon>
        <taxon>Mucoromycetes</taxon>
        <taxon>Mucorales</taxon>
        <taxon>Mucorineae</taxon>
        <taxon>Rhizopodaceae</taxon>
        <taxon>Rhizopus</taxon>
    </lineage>
</organism>
<feature type="domain" description="F-box" evidence="1">
    <location>
        <begin position="3"/>
        <end position="47"/>
    </location>
</feature>
<gene>
    <name evidence="2" type="ORF">BCV71DRAFT_251096</name>
</gene>
<evidence type="ECO:0000259" key="1">
    <source>
        <dbReference type="Pfam" id="PF00646"/>
    </source>
</evidence>
<name>A0A0A1NMR0_RHIZD</name>
<dbReference type="InterPro" id="IPR036047">
    <property type="entry name" value="F-box-like_dom_sf"/>
</dbReference>
<dbReference type="InterPro" id="IPR001810">
    <property type="entry name" value="F-box_dom"/>
</dbReference>
<dbReference type="Pfam" id="PF00646">
    <property type="entry name" value="F-box"/>
    <property type="match status" value="1"/>
</dbReference>
<dbReference type="SUPFAM" id="SSF81383">
    <property type="entry name" value="F-box domain"/>
    <property type="match status" value="1"/>
</dbReference>
<proteinExistence type="predicted"/>
<dbReference type="AlphaFoldDB" id="A0A0A1NMR0"/>
<dbReference type="EMBL" id="KV921444">
    <property type="protein sequence ID" value="ORE14980.1"/>
    <property type="molecule type" value="Genomic_DNA"/>
</dbReference>
<sequence>MTISRLNNDCLQLVFEACDGCPWTLRTISQVCRQWYSISRLPSVWRKLLIDRPMYHAAYVRLLTSKQPLLTAVTHLTVAKPNETRHAHFAPLPFEYLPSVTHLETRNLCLAEIAYLSHQLNKQQLVSIICHRIETWCDTKRFCFQLIYGHPQLKQAHLDFAEDGNSGFASILEFADNIDQAPHMHQFTLTSIRDGRSIEQKSIISRIEEIENDSDEEYYPDDPEVIERKRHALLQAWQDLEDIIVKKYSPLTKLKYLTRLEFGFCNSWTSKVWLECFYPLTSSRLQSLSLHGWDQLGKLGKIGCQSMTMQPIRLEAENAITTCFEAIPNLRYLQLVDFSIGLGLLRASSTALTSVNYLEIVFTKLFVRFFTEPADVWLLIGPLKEFVLNVFKEKKAKKRRVCICLHRQLVQEIEKNEFFKNESFFESMRECLKKNNVAVDYVLLPGR</sequence>
<protein>
    <recommendedName>
        <fullName evidence="1">F-box domain-containing protein</fullName>
    </recommendedName>
</protein>